<feature type="transmembrane region" description="Helical" evidence="5">
    <location>
        <begin position="957"/>
        <end position="976"/>
    </location>
</feature>
<keyword evidence="5" id="KW-0472">Membrane</keyword>
<dbReference type="Proteomes" id="UP000698800">
    <property type="component" value="Unassembled WGS sequence"/>
</dbReference>
<dbReference type="InterPro" id="IPR036770">
    <property type="entry name" value="Ankyrin_rpt-contain_sf"/>
</dbReference>
<dbReference type="PROSITE" id="PS50088">
    <property type="entry name" value="ANK_REPEAT"/>
    <property type="match status" value="5"/>
</dbReference>
<dbReference type="InterPro" id="IPR002110">
    <property type="entry name" value="Ankyrin_rpt"/>
</dbReference>
<feature type="transmembrane region" description="Helical" evidence="5">
    <location>
        <begin position="988"/>
        <end position="1007"/>
    </location>
</feature>
<feature type="region of interest" description="Disordered" evidence="4">
    <location>
        <begin position="465"/>
        <end position="523"/>
    </location>
</feature>
<feature type="repeat" description="ANK" evidence="3">
    <location>
        <begin position="43"/>
        <end position="70"/>
    </location>
</feature>
<dbReference type="OrthoDB" id="341259at2759"/>
<feature type="compositionally biased region" description="Basic and acidic residues" evidence="4">
    <location>
        <begin position="489"/>
        <end position="509"/>
    </location>
</feature>
<evidence type="ECO:0000313" key="7">
    <source>
        <dbReference type="Proteomes" id="UP000698800"/>
    </source>
</evidence>
<dbReference type="Gene3D" id="1.25.40.20">
    <property type="entry name" value="Ankyrin repeat-containing domain"/>
    <property type="match status" value="3"/>
</dbReference>
<keyword evidence="1" id="KW-0677">Repeat</keyword>
<evidence type="ECO:0000256" key="5">
    <source>
        <dbReference type="SAM" id="Phobius"/>
    </source>
</evidence>
<dbReference type="AlphaFoldDB" id="A0A9P8I649"/>
<sequence>MSRPRWRTALLEAVKRGDLAELEKTILVASNVEEPKRVLQLGLQFAAAQGSELVARSLLEKGAEINTATNETPALFRAVEQGHISVIRLLLSKGANIEATDKNQRTVLFPAVLRANHGVVKLLLDEGRANVNARDAANLRTPLLHLAAEKPGASANRRRTSISSNSADSGEAQDQIIQLLLGRPDIDLEAKDRLGRTALHWAAVCRSENLMRRLLLGSSGRRADLRVRTPRGKTALHLAAAHGHAGIVGILLEHGADCKATSDGEWTALHMAAEKGHTEVVRVLLHSEANINAPTARGTTPLHWASSNGHAEVVRLLLSQPGIKRHLVDKSDYFPLILAGEHGQRDVVELLSSSYDGSELSTAEARACGVYKARVTDFFPQKTDKNRFAVVNKPTVYDLLYRSGPKRQKPVFSTLVENGAKDAFRWIHLPANNALITKYFTERDLKDVGEFKVLADSLRRQQHRGKTDHSVFMKPSCDPLPPSITKAGQRRDSSVRNERKRAIDDKRANGTDPCGPVGDRGPMQLRTLWQGKTVNPSAESTKEGHNIDGDHRTESLNAIVEDPQANHVQPRSPDSTDSPQKKSAKRPKLVTAFSNESTASAPTRDPRQSTSNDEEHAQGAPTGVPSGNVAFYMPYLHFETDANRSEMREIINDSHKRQGMLSESEITQMSKDELLIHAYLVHDQNVRPKLHLRRTLDQFYYPAIDTEARDQDQVVYRYCKRNDKVPKIFMVDQLWLWILNKDLIITSFPQRWKLSERRTFDVLSGIIEGMSDPKVTSVYDLASRITDHCSGVFYEDRHDNDFRFLDMFESSIGDLENREPELVADFNNASKQAKEWFDSQSKTEKYPQCDNYFMNIGSEMMLLAEIKDVRNELQMISEVLERQSTCLEQLDKAITTNIHTSVAKKLEPKVTFAHQIDGVKRYLEYISSMNAQAEDLYQSKYAGVFEARYSRQQAVSAARQGHVILVFTIVTIIFVPRQQEWCMRLINPLVGIGLAISVPLIIGAFTVDDIPRLINRLTAPRPIATLAPDSTDICGTLSRKRRPSGPGHETQGPKKRATFEAGGISETVFNSPPKLGAQPLEAQPSSPKQTRCINGEALGGRRHSKLSWPSRPSRDLEKG</sequence>
<feature type="compositionally biased region" description="Polar residues" evidence="4">
    <location>
        <begin position="566"/>
        <end position="578"/>
    </location>
</feature>
<feature type="repeat" description="ANK" evidence="3">
    <location>
        <begin position="264"/>
        <end position="296"/>
    </location>
</feature>
<dbReference type="Pfam" id="PF12796">
    <property type="entry name" value="Ank_2"/>
    <property type="match status" value="2"/>
</dbReference>
<dbReference type="SMART" id="SM00248">
    <property type="entry name" value="ANK"/>
    <property type="match status" value="8"/>
</dbReference>
<dbReference type="SUPFAM" id="SSF48403">
    <property type="entry name" value="Ankyrin repeat"/>
    <property type="match status" value="1"/>
</dbReference>
<proteinExistence type="predicted"/>
<evidence type="ECO:0000313" key="6">
    <source>
        <dbReference type="EMBL" id="KAH0543141.1"/>
    </source>
</evidence>
<name>A0A9P8I649_9PEZI</name>
<feature type="region of interest" description="Disordered" evidence="4">
    <location>
        <begin position="1034"/>
        <end position="1119"/>
    </location>
</feature>
<feature type="compositionally biased region" description="Polar residues" evidence="4">
    <location>
        <begin position="1083"/>
        <end position="1092"/>
    </location>
</feature>
<evidence type="ECO:0008006" key="8">
    <source>
        <dbReference type="Google" id="ProtNLM"/>
    </source>
</evidence>
<evidence type="ECO:0000256" key="4">
    <source>
        <dbReference type="SAM" id="MobiDB-lite"/>
    </source>
</evidence>
<comment type="caution">
    <text evidence="6">The sequence shown here is derived from an EMBL/GenBank/DDBJ whole genome shotgun (WGS) entry which is preliminary data.</text>
</comment>
<feature type="repeat" description="ANK" evidence="3">
    <location>
        <begin position="70"/>
        <end position="102"/>
    </location>
</feature>
<keyword evidence="7" id="KW-1185">Reference proteome</keyword>
<dbReference type="Pfam" id="PF00023">
    <property type="entry name" value="Ank"/>
    <property type="match status" value="1"/>
</dbReference>
<feature type="compositionally biased region" description="Polar residues" evidence="4">
    <location>
        <begin position="592"/>
        <end position="601"/>
    </location>
</feature>
<keyword evidence="5" id="KW-1133">Transmembrane helix</keyword>
<feature type="region of interest" description="Disordered" evidence="4">
    <location>
        <begin position="150"/>
        <end position="169"/>
    </location>
</feature>
<gene>
    <name evidence="6" type="ORF">FGG08_002486</name>
</gene>
<dbReference type="PANTHER" id="PTHR24171">
    <property type="entry name" value="ANKYRIN REPEAT DOMAIN-CONTAINING PROTEIN 39-RELATED"/>
    <property type="match status" value="1"/>
</dbReference>
<dbReference type="PRINTS" id="PR01415">
    <property type="entry name" value="ANKYRIN"/>
</dbReference>
<keyword evidence="5" id="KW-0812">Transmembrane</keyword>
<accession>A0A9P8I649</accession>
<evidence type="ECO:0000256" key="2">
    <source>
        <dbReference type="ARBA" id="ARBA00023043"/>
    </source>
</evidence>
<protein>
    <recommendedName>
        <fullName evidence="8">Ankyrin repeat protein</fullName>
    </recommendedName>
</protein>
<reference evidence="6" key="1">
    <citation type="submission" date="2021-03" db="EMBL/GenBank/DDBJ databases">
        <title>Comparative genomics and phylogenomic investigation of the class Geoglossomycetes provide insights into ecological specialization and systematics.</title>
        <authorList>
            <person name="Melie T."/>
            <person name="Pirro S."/>
            <person name="Miller A.N."/>
            <person name="Quandt A."/>
        </authorList>
    </citation>
    <scope>NUCLEOTIDE SEQUENCE</scope>
    <source>
        <strain evidence="6">GBOQ0MN5Z8</strain>
    </source>
</reference>
<feature type="repeat" description="ANK" evidence="3">
    <location>
        <begin position="231"/>
        <end position="263"/>
    </location>
</feature>
<dbReference type="PANTHER" id="PTHR24171:SF10">
    <property type="entry name" value="ANKYRIN REPEAT DOMAIN-CONTAINING PROTEIN 29-LIKE"/>
    <property type="match status" value="1"/>
</dbReference>
<organism evidence="6 7">
    <name type="scientific">Glutinoglossum americanum</name>
    <dbReference type="NCBI Taxonomy" id="1670608"/>
    <lineage>
        <taxon>Eukaryota</taxon>
        <taxon>Fungi</taxon>
        <taxon>Dikarya</taxon>
        <taxon>Ascomycota</taxon>
        <taxon>Pezizomycotina</taxon>
        <taxon>Geoglossomycetes</taxon>
        <taxon>Geoglossales</taxon>
        <taxon>Geoglossaceae</taxon>
        <taxon>Glutinoglossum</taxon>
    </lineage>
</organism>
<evidence type="ECO:0000256" key="3">
    <source>
        <dbReference type="PROSITE-ProRule" id="PRU00023"/>
    </source>
</evidence>
<evidence type="ECO:0000256" key="1">
    <source>
        <dbReference type="ARBA" id="ARBA00022737"/>
    </source>
</evidence>
<keyword evidence="2 3" id="KW-0040">ANK repeat</keyword>
<feature type="region of interest" description="Disordered" evidence="4">
    <location>
        <begin position="562"/>
        <end position="626"/>
    </location>
</feature>
<feature type="repeat" description="ANK" evidence="3">
    <location>
        <begin position="297"/>
        <end position="319"/>
    </location>
</feature>
<dbReference type="EMBL" id="JAGHQL010000038">
    <property type="protein sequence ID" value="KAH0543141.1"/>
    <property type="molecule type" value="Genomic_DNA"/>
</dbReference>
<dbReference type="PROSITE" id="PS50297">
    <property type="entry name" value="ANK_REP_REGION"/>
    <property type="match status" value="4"/>
</dbReference>